<accession>A0AAE6JNJ5</accession>
<name>A0AAE6JNJ5_9SPHI</name>
<dbReference type="InterPro" id="IPR047740">
    <property type="entry name" value="SMEK_dom"/>
</dbReference>
<proteinExistence type="predicted"/>
<sequence>MASCTTLKNLRRQSCSWSLAPSWLALKKNESYLYTMITSGQFFDSINEKIAILRNEINQAGKVGILNIHKQCENLVKKLLNLSYDYALVNLNEPVTNYPGIDIGDESNGIAYQVTSEKISLKVDDTLEKVIRFKHYVKFPSIKVFMLSAKQGSYTLNTNLKSLFIFDPSNDIVDFDDWLKYVQHLPADKLQAIKSYLDMELPYTIQKLKSEEAAAEQKLNTLIDAEASLQNSGMTYFQHSVIRVRFLSKSFSTPTLYQKMNKFYEGVKKNNLYLFNNIYLRSQTAQQMDYYEKLNHGQVVNYFGEGALRIQANSIIFEKASYTTEQTILTNLTTEFLAIFTLLIMAKELYGAQTMQVELDVDIASNGKLCFMMQNSYLHVNNYFSSPVLNPSPLSFSKVVHNVENPTLNDIYTELIHGFVTEGQPGYFFQPFLELNDTEQNRTNAGLKGVFSPALKDLDE</sequence>
<evidence type="ECO:0000259" key="1">
    <source>
        <dbReference type="Pfam" id="PF21941"/>
    </source>
</evidence>
<evidence type="ECO:0000313" key="3">
    <source>
        <dbReference type="Proteomes" id="UP000250557"/>
    </source>
</evidence>
<protein>
    <submittedName>
        <fullName evidence="2">SMEK domain-containing protein</fullName>
    </submittedName>
</protein>
<dbReference type="Pfam" id="PF21941">
    <property type="entry name" value="SMEK_N"/>
    <property type="match status" value="1"/>
</dbReference>
<dbReference type="EMBL" id="CP043451">
    <property type="protein sequence ID" value="QEM07877.1"/>
    <property type="molecule type" value="Genomic_DNA"/>
</dbReference>
<dbReference type="NCBIfam" id="NF033859">
    <property type="entry name" value="SMEK_N"/>
    <property type="match status" value="1"/>
</dbReference>
<reference evidence="2 3" key="1">
    <citation type="submission" date="2019-08" db="EMBL/GenBank/DDBJ databases">
        <title>Comparative genome analysis confer to the adaptation heavy metal polluted environment.</title>
        <authorList>
            <person name="Li Y."/>
        </authorList>
    </citation>
    <scope>NUCLEOTIDE SEQUENCE [LARGE SCALE GENOMIC DNA]</scope>
    <source>
        <strain evidence="2 3">P2</strain>
    </source>
</reference>
<gene>
    <name evidence="2" type="ORF">DIU31_031860</name>
</gene>
<evidence type="ECO:0000313" key="2">
    <source>
        <dbReference type="EMBL" id="QEM07877.1"/>
    </source>
</evidence>
<dbReference type="AlphaFoldDB" id="A0AAE6JNJ5"/>
<dbReference type="Proteomes" id="UP000250557">
    <property type="component" value="Chromosome"/>
</dbReference>
<organism evidence="2 3">
    <name type="scientific">Mucilaginibacter rubeus</name>
    <dbReference type="NCBI Taxonomy" id="2027860"/>
    <lineage>
        <taxon>Bacteria</taxon>
        <taxon>Pseudomonadati</taxon>
        <taxon>Bacteroidota</taxon>
        <taxon>Sphingobacteriia</taxon>
        <taxon>Sphingobacteriales</taxon>
        <taxon>Sphingobacteriaceae</taxon>
        <taxon>Mucilaginibacter</taxon>
    </lineage>
</organism>
<feature type="domain" description="SMEK" evidence="1">
    <location>
        <begin position="45"/>
        <end position="182"/>
    </location>
</feature>